<dbReference type="GO" id="GO:0000978">
    <property type="term" value="F:RNA polymerase II cis-regulatory region sequence-specific DNA binding"/>
    <property type="evidence" value="ECO:0007669"/>
    <property type="project" value="TreeGrafter"/>
</dbReference>
<dbReference type="EMBL" id="OV696689">
    <property type="protein sequence ID" value="CAH1261968.1"/>
    <property type="molecule type" value="Genomic_DNA"/>
</dbReference>
<keyword evidence="4" id="KW-0371">Homeobox</keyword>
<dbReference type="GO" id="GO:0005634">
    <property type="term" value="C:nucleus"/>
    <property type="evidence" value="ECO:0007669"/>
    <property type="project" value="UniProtKB-SubCell"/>
</dbReference>
<dbReference type="AlphaFoldDB" id="A0A8J9ZVH0"/>
<evidence type="ECO:0000313" key="10">
    <source>
        <dbReference type="Proteomes" id="UP000838412"/>
    </source>
</evidence>
<evidence type="ECO:0000256" key="5">
    <source>
        <dbReference type="ARBA" id="ARBA00023163"/>
    </source>
</evidence>
<feature type="region of interest" description="Disordered" evidence="7">
    <location>
        <begin position="188"/>
        <end position="247"/>
    </location>
</feature>
<evidence type="ECO:0000256" key="6">
    <source>
        <dbReference type="ARBA" id="ARBA00023242"/>
    </source>
</evidence>
<dbReference type="GO" id="GO:0048598">
    <property type="term" value="P:embryonic morphogenesis"/>
    <property type="evidence" value="ECO:0007669"/>
    <property type="project" value="UniProtKB-ARBA"/>
</dbReference>
<evidence type="ECO:0000313" key="9">
    <source>
        <dbReference type="EMBL" id="CAH1261968.1"/>
    </source>
</evidence>
<dbReference type="InterPro" id="IPR039350">
    <property type="entry name" value="Prospero_homeodomain"/>
</dbReference>
<dbReference type="InterPro" id="IPR037131">
    <property type="entry name" value="Homeo_prospero_dom_sf"/>
</dbReference>
<keyword evidence="2" id="KW-0805">Transcription regulation</keyword>
<comment type="subcellular location">
    <subcellularLocation>
        <location evidence="1">Nucleus</location>
    </subcellularLocation>
</comment>
<dbReference type="GO" id="GO:0035295">
    <property type="term" value="P:tube development"/>
    <property type="evidence" value="ECO:0007669"/>
    <property type="project" value="UniProtKB-ARBA"/>
</dbReference>
<sequence>MLAIFPCTAVEESSSTTTQTTDQDGTKQVSPAKYMYPCLTQMSDIEELSQPQKRRRVDSGVKRSTYGQNTTLAHATAAAVNGVAPTGNVLRSLLKGSSQNTESLKKENGASIISELLKTAIPNKENTMPGHSASHSQNLMEIAQEEAIQMSADNTANNGCNGNGLTGGGNDVEMLQAKRARVENIITNMRQSPPRSEMLGGGQLGSSRRKQRQPQQQFINMGGILEPNRPRKDQERERLKQQLHEMQQQMERLQKKYFELYEQESSTGDDSDVEVIHAAQKEGGKATQQEAEGGESPQELGPSHFIERARALVREQEIAARQAHLNRAQAMLASISNNNQRSNFGEALKDKLTKAVTDVVDSVVREYFPSQPTSQISALHHHHTHSSGINGGLNGQGDISRQSVHPAAQAIHNFSDFHSTHIPYHPISSEAFDQTEALPLVVSRKKEGRLRVKQGNHRVSSNGNIHSSSLANCLPTSVAIPNPSLQQTLPIVSAAFSLHHHDEQAKDYSARSLESQDVPTPLTDHQILSNGSPSMGDVHHAPEGLSLSLLKAECGDLQDLTDLSAYGSPKGSPPHPGSQGIQNSSLTPTHLKKAKLMFFYARYPSSSTLKQHFPDVKFNRCITSQLIKWFSNFREFYYIQMEKFARQAMSEGIETKDLHVTRDSELFHALNLHYNKSNEFKVPDSFLVVAEQTLSEFFNAIKAGKDLEASWKKNIYKIISKLDSPLPEIFQSPDCMKELLGE</sequence>
<dbReference type="InterPro" id="IPR009057">
    <property type="entry name" value="Homeodomain-like_sf"/>
</dbReference>
<dbReference type="Pfam" id="PF05044">
    <property type="entry name" value="HPD"/>
    <property type="match status" value="1"/>
</dbReference>
<feature type="region of interest" description="Disordered" evidence="7">
    <location>
        <begin position="563"/>
        <end position="585"/>
    </location>
</feature>
<keyword evidence="5" id="KW-0804">Transcription</keyword>
<keyword evidence="6" id="KW-0539">Nucleus</keyword>
<protein>
    <submittedName>
        <fullName evidence="9">PROX1 protein</fullName>
    </submittedName>
</protein>
<dbReference type="GO" id="GO:0005737">
    <property type="term" value="C:cytoplasm"/>
    <property type="evidence" value="ECO:0007669"/>
    <property type="project" value="UniProtKB-ARBA"/>
</dbReference>
<proteinExistence type="predicted"/>
<name>A0A8J9ZVH0_BRALA</name>
<feature type="compositionally biased region" description="Basic and acidic residues" evidence="7">
    <location>
        <begin position="228"/>
        <end position="243"/>
    </location>
</feature>
<evidence type="ECO:0000256" key="3">
    <source>
        <dbReference type="ARBA" id="ARBA00023125"/>
    </source>
</evidence>
<dbReference type="InterPro" id="IPR023082">
    <property type="entry name" value="Homeo_prospero_dom"/>
</dbReference>
<dbReference type="PANTHER" id="PTHR12198:SF0">
    <property type="entry name" value="HOMEOBOX PROTEIN PROSPERO"/>
    <property type="match status" value="1"/>
</dbReference>
<accession>A0A8J9ZVH0</accession>
<reference evidence="9" key="1">
    <citation type="submission" date="2022-01" db="EMBL/GenBank/DDBJ databases">
        <authorList>
            <person name="Braso-Vives M."/>
        </authorList>
    </citation>
    <scope>NUCLEOTIDE SEQUENCE</scope>
</reference>
<dbReference type="OrthoDB" id="10038576at2759"/>
<dbReference type="Gene3D" id="1.10.10.500">
    <property type="entry name" value="Homeo-prospero domain"/>
    <property type="match status" value="1"/>
</dbReference>
<dbReference type="SUPFAM" id="SSF46689">
    <property type="entry name" value="Homeodomain-like"/>
    <property type="match status" value="1"/>
</dbReference>
<dbReference type="GO" id="GO:0000981">
    <property type="term" value="F:DNA-binding transcription factor activity, RNA polymerase II-specific"/>
    <property type="evidence" value="ECO:0007669"/>
    <property type="project" value="TreeGrafter"/>
</dbReference>
<evidence type="ECO:0000256" key="7">
    <source>
        <dbReference type="SAM" id="MobiDB-lite"/>
    </source>
</evidence>
<feature type="region of interest" description="Disordered" evidence="7">
    <location>
        <begin position="374"/>
        <end position="400"/>
    </location>
</feature>
<evidence type="ECO:0000256" key="2">
    <source>
        <dbReference type="ARBA" id="ARBA00023015"/>
    </source>
</evidence>
<dbReference type="FunFam" id="1.10.10.500:FF:000001">
    <property type="entry name" value="Prospero homeobox protein 1"/>
    <property type="match status" value="1"/>
</dbReference>
<gene>
    <name evidence="9" type="primary">PROX1</name>
    <name evidence="9" type="ORF">BLAG_LOCUS17234</name>
</gene>
<dbReference type="GO" id="GO:0007417">
    <property type="term" value="P:central nervous system development"/>
    <property type="evidence" value="ECO:0007669"/>
    <property type="project" value="UniProtKB-ARBA"/>
</dbReference>
<feature type="domain" description="Prospero" evidence="8">
    <location>
        <begin position="583"/>
        <end position="740"/>
    </location>
</feature>
<keyword evidence="10" id="KW-1185">Reference proteome</keyword>
<dbReference type="Proteomes" id="UP000838412">
    <property type="component" value="Chromosome 4"/>
</dbReference>
<dbReference type="PANTHER" id="PTHR12198">
    <property type="entry name" value="HOMEOBOX PROTEIN PROSPERO/PROX-1/CEH-26"/>
    <property type="match status" value="1"/>
</dbReference>
<evidence type="ECO:0000256" key="4">
    <source>
        <dbReference type="ARBA" id="ARBA00023155"/>
    </source>
</evidence>
<dbReference type="PROSITE" id="PS51818">
    <property type="entry name" value="HOMEO_PROSPERO"/>
    <property type="match status" value="1"/>
</dbReference>
<evidence type="ECO:0000256" key="1">
    <source>
        <dbReference type="ARBA" id="ARBA00004123"/>
    </source>
</evidence>
<evidence type="ECO:0000259" key="8">
    <source>
        <dbReference type="PROSITE" id="PS51818"/>
    </source>
</evidence>
<organism evidence="9 10">
    <name type="scientific">Branchiostoma lanceolatum</name>
    <name type="common">Common lancelet</name>
    <name type="synonym">Amphioxus lanceolatum</name>
    <dbReference type="NCBI Taxonomy" id="7740"/>
    <lineage>
        <taxon>Eukaryota</taxon>
        <taxon>Metazoa</taxon>
        <taxon>Chordata</taxon>
        <taxon>Cephalochordata</taxon>
        <taxon>Leptocardii</taxon>
        <taxon>Amphioxiformes</taxon>
        <taxon>Branchiostomatidae</taxon>
        <taxon>Branchiostoma</taxon>
    </lineage>
</organism>
<feature type="region of interest" description="Disordered" evidence="7">
    <location>
        <begin position="281"/>
        <end position="301"/>
    </location>
</feature>
<keyword evidence="3" id="KW-0238">DNA-binding</keyword>